<accession>A0A1M6CUT6</accession>
<proteinExistence type="predicted"/>
<dbReference type="InParanoid" id="A0A1M6CUT6"/>
<name>A0A1M6CUT6_9BACT</name>
<evidence type="ECO:0000313" key="2">
    <source>
        <dbReference type="Proteomes" id="UP000184510"/>
    </source>
</evidence>
<dbReference type="EMBL" id="FQYR01000002">
    <property type="protein sequence ID" value="SHI64782.1"/>
    <property type="molecule type" value="Genomic_DNA"/>
</dbReference>
<evidence type="ECO:0000313" key="1">
    <source>
        <dbReference type="EMBL" id="SHI64782.1"/>
    </source>
</evidence>
<dbReference type="RefSeq" id="WP_143157974.1">
    <property type="nucleotide sequence ID" value="NZ_FQYR01000002.1"/>
</dbReference>
<dbReference type="Proteomes" id="UP000184510">
    <property type="component" value="Unassembled WGS sequence"/>
</dbReference>
<dbReference type="STRING" id="1123071.SAMN02745181_0573"/>
<reference evidence="1 2" key="1">
    <citation type="submission" date="2016-11" db="EMBL/GenBank/DDBJ databases">
        <authorList>
            <person name="Jaros S."/>
            <person name="Januszkiewicz K."/>
            <person name="Wedrychowicz H."/>
        </authorList>
    </citation>
    <scope>NUCLEOTIDE SEQUENCE [LARGE SCALE GENOMIC DNA]</scope>
    <source>
        <strain evidence="1 2">DSM 18772</strain>
    </source>
</reference>
<organism evidence="1 2">
    <name type="scientific">Rubritalea squalenifaciens DSM 18772</name>
    <dbReference type="NCBI Taxonomy" id="1123071"/>
    <lineage>
        <taxon>Bacteria</taxon>
        <taxon>Pseudomonadati</taxon>
        <taxon>Verrucomicrobiota</taxon>
        <taxon>Verrucomicrobiia</taxon>
        <taxon>Verrucomicrobiales</taxon>
        <taxon>Rubritaleaceae</taxon>
        <taxon>Rubritalea</taxon>
    </lineage>
</organism>
<dbReference type="AlphaFoldDB" id="A0A1M6CUT6"/>
<protein>
    <submittedName>
        <fullName evidence="1">Uncharacterized protein</fullName>
    </submittedName>
</protein>
<keyword evidence="2" id="KW-1185">Reference proteome</keyword>
<sequence>MEAYINQAFKVFESAYDFDISDQDLVVKSAGNDELKEAEEAIYNLCPECVSEYFEDISKSWYFAYLSSYGRIFFLKGVLRACVEDLESNLEKCIIYLNDVVDDATLNASQALAILGIVRVFKAVKYINSEARPDLERLTKRLEKYDLRTSKNQINRCV</sequence>
<gene>
    <name evidence="1" type="ORF">SAMN02745181_0573</name>
</gene>